<reference evidence="6 7" key="1">
    <citation type="submission" date="2015-01" db="EMBL/GenBank/DDBJ databases">
        <title>Complete genome of Pseudomonas batumici UCM B-321 producer of the batumin antibiotic with strong antistaphilococcal and potential anticancer activity.</title>
        <authorList>
            <person name="Klochko V.V."/>
            <person name="Zelena L.B."/>
            <person name="Elena K.A."/>
            <person name="Reva O.N."/>
        </authorList>
    </citation>
    <scope>NUCLEOTIDE SEQUENCE [LARGE SCALE GENOMIC DNA]</scope>
    <source>
        <strain evidence="6 7">UCM B-321</strain>
    </source>
</reference>
<comment type="caution">
    <text evidence="6">The sequence shown here is derived from an EMBL/GenBank/DDBJ whole genome shotgun (WGS) entry which is preliminary data.</text>
</comment>
<evidence type="ECO:0000256" key="4">
    <source>
        <dbReference type="SAM" id="SignalP"/>
    </source>
</evidence>
<dbReference type="PATRIC" id="fig|226910.6.peg.714"/>
<comment type="subcellular location">
    <subcellularLocation>
        <location evidence="1">Cell outer membrane</location>
    </subcellularLocation>
</comment>
<dbReference type="InterPro" id="IPR050330">
    <property type="entry name" value="Bact_OuterMem_StrucFunc"/>
</dbReference>
<protein>
    <submittedName>
        <fullName evidence="6">Integral membrane protein YfiB</fullName>
    </submittedName>
</protein>
<dbReference type="Pfam" id="PF00691">
    <property type="entry name" value="OmpA"/>
    <property type="match status" value="1"/>
</dbReference>
<dbReference type="InterPro" id="IPR036737">
    <property type="entry name" value="OmpA-like_sf"/>
</dbReference>
<evidence type="ECO:0000256" key="1">
    <source>
        <dbReference type="ARBA" id="ARBA00004442"/>
    </source>
</evidence>
<feature type="domain" description="OmpA-like" evidence="5">
    <location>
        <begin position="51"/>
        <end position="167"/>
    </location>
</feature>
<dbReference type="RefSeq" id="WP_040063922.1">
    <property type="nucleotide sequence ID" value="NZ_JXDG01000007.1"/>
</dbReference>
<dbReference type="PROSITE" id="PS51123">
    <property type="entry name" value="OMPA_2"/>
    <property type="match status" value="1"/>
</dbReference>
<dbReference type="PRINTS" id="PR01021">
    <property type="entry name" value="OMPADOMAIN"/>
</dbReference>
<dbReference type="PANTHER" id="PTHR30329:SF17">
    <property type="entry name" value="LIPOPROTEIN YFIB-RELATED"/>
    <property type="match status" value="1"/>
</dbReference>
<dbReference type="EMBL" id="JXDG01000007">
    <property type="protein sequence ID" value="KIH85449.1"/>
    <property type="molecule type" value="Genomic_DNA"/>
</dbReference>
<dbReference type="PRINTS" id="PR01023">
    <property type="entry name" value="NAFLGMOTY"/>
</dbReference>
<evidence type="ECO:0000256" key="3">
    <source>
        <dbReference type="PROSITE-ProRule" id="PRU00473"/>
    </source>
</evidence>
<dbReference type="CDD" id="cd07185">
    <property type="entry name" value="OmpA_C-like"/>
    <property type="match status" value="1"/>
</dbReference>
<sequence>MYTLTRQTLRFFTLALFTVLLALAGCQTAPPKGLSAAQIAVLKQEGFRLTDDGWAFGLSGKVLFGSDLEVLNKESHDIVDRIAKALLGVGIERVRVDGHTDASGKDAYNEQLSVRRANSVATVLEQAGMKRQNIQLRGLGSRVPVASNDTVEGRTENRRVSIVVIAD</sequence>
<feature type="signal peptide" evidence="4">
    <location>
        <begin position="1"/>
        <end position="24"/>
    </location>
</feature>
<dbReference type="SUPFAM" id="SSF103088">
    <property type="entry name" value="OmpA-like"/>
    <property type="match status" value="1"/>
</dbReference>
<dbReference type="PROSITE" id="PS51257">
    <property type="entry name" value="PROKAR_LIPOPROTEIN"/>
    <property type="match status" value="1"/>
</dbReference>
<keyword evidence="7" id="KW-1185">Reference proteome</keyword>
<dbReference type="PANTHER" id="PTHR30329">
    <property type="entry name" value="STATOR ELEMENT OF FLAGELLAR MOTOR COMPLEX"/>
    <property type="match status" value="1"/>
</dbReference>
<evidence type="ECO:0000256" key="2">
    <source>
        <dbReference type="ARBA" id="ARBA00023136"/>
    </source>
</evidence>
<evidence type="ECO:0000259" key="5">
    <source>
        <dbReference type="PROSITE" id="PS51123"/>
    </source>
</evidence>
<dbReference type="Proteomes" id="UP000031535">
    <property type="component" value="Unassembled WGS sequence"/>
</dbReference>
<feature type="chain" id="PRO_5002160097" evidence="4">
    <location>
        <begin position="25"/>
        <end position="167"/>
    </location>
</feature>
<name>A0A0C2EHB5_9PSED</name>
<evidence type="ECO:0000313" key="6">
    <source>
        <dbReference type="EMBL" id="KIH85449.1"/>
    </source>
</evidence>
<proteinExistence type="predicted"/>
<dbReference type="STRING" id="226910.UCMB321_0718"/>
<evidence type="ECO:0000313" key="7">
    <source>
        <dbReference type="Proteomes" id="UP000031535"/>
    </source>
</evidence>
<dbReference type="InterPro" id="IPR006664">
    <property type="entry name" value="OMP_bac"/>
</dbReference>
<gene>
    <name evidence="6" type="ORF">UCMB321_0718</name>
</gene>
<keyword evidence="2 3" id="KW-0472">Membrane</keyword>
<dbReference type="Gene3D" id="3.30.1330.60">
    <property type="entry name" value="OmpA-like domain"/>
    <property type="match status" value="1"/>
</dbReference>
<dbReference type="GO" id="GO:0009279">
    <property type="term" value="C:cell outer membrane"/>
    <property type="evidence" value="ECO:0007669"/>
    <property type="project" value="UniProtKB-SubCell"/>
</dbReference>
<dbReference type="AlphaFoldDB" id="A0A0C2EHB5"/>
<accession>A0A0C2EHB5</accession>
<organism evidence="6 7">
    <name type="scientific">Pseudomonas batumici</name>
    <dbReference type="NCBI Taxonomy" id="226910"/>
    <lineage>
        <taxon>Bacteria</taxon>
        <taxon>Pseudomonadati</taxon>
        <taxon>Pseudomonadota</taxon>
        <taxon>Gammaproteobacteria</taxon>
        <taxon>Pseudomonadales</taxon>
        <taxon>Pseudomonadaceae</taxon>
        <taxon>Pseudomonas</taxon>
    </lineage>
</organism>
<keyword evidence="4" id="KW-0732">Signal</keyword>
<dbReference type="OrthoDB" id="9782229at2"/>
<dbReference type="InterPro" id="IPR006665">
    <property type="entry name" value="OmpA-like"/>
</dbReference>